<dbReference type="UniPathway" id="UPA00196"/>
<comment type="subcellular location">
    <subcellularLocation>
        <location evidence="1 10">Endoplasmic reticulum membrane</location>
        <topology evidence="1 10">Single-pass membrane protein</topology>
    </subcellularLocation>
</comment>
<feature type="signal peptide" evidence="10">
    <location>
        <begin position="1"/>
        <end position="17"/>
    </location>
</feature>
<comment type="similarity">
    <text evidence="3 10">Belongs to the PIGX family.</text>
</comment>
<keyword evidence="6 10" id="KW-0256">Endoplasmic reticulum</keyword>
<comment type="pathway">
    <text evidence="2 10">Glycolipid biosynthesis; glycosylphosphatidylinositol-anchor biosynthesis.</text>
</comment>
<dbReference type="AlphaFoldDB" id="A0A0L0CP74"/>
<evidence type="ECO:0000313" key="11">
    <source>
        <dbReference type="EMBL" id="KNC34071.1"/>
    </source>
</evidence>
<dbReference type="Proteomes" id="UP000037069">
    <property type="component" value="Unassembled WGS sequence"/>
</dbReference>
<keyword evidence="9" id="KW-0325">Glycoprotein</keyword>
<evidence type="ECO:0000256" key="9">
    <source>
        <dbReference type="ARBA" id="ARBA00023180"/>
    </source>
</evidence>
<evidence type="ECO:0000256" key="5">
    <source>
        <dbReference type="ARBA" id="ARBA00022692"/>
    </source>
</evidence>
<accession>A0A0L0CP74</accession>
<proteinExistence type="inferred from homology"/>
<gene>
    <name evidence="11" type="ORF">FF38_10221</name>
</gene>
<evidence type="ECO:0000256" key="10">
    <source>
        <dbReference type="RuleBase" id="RU366056"/>
    </source>
</evidence>
<evidence type="ECO:0000256" key="4">
    <source>
        <dbReference type="ARBA" id="ARBA00022502"/>
    </source>
</evidence>
<feature type="chain" id="PRO_5025084887" description="Phosphatidylinositol-glycan biosynthesis class X protein" evidence="10">
    <location>
        <begin position="18"/>
        <end position="268"/>
    </location>
</feature>
<keyword evidence="12" id="KW-1185">Reference proteome</keyword>
<dbReference type="PANTHER" id="PTHR28650">
    <property type="entry name" value="PHOSPHATIDYLINOSITOL-GLYCAN BIOSYNTHESIS CLASS X PROTEIN"/>
    <property type="match status" value="1"/>
</dbReference>
<dbReference type="OMA" id="CNWKQIH"/>
<feature type="transmembrane region" description="Helical" evidence="10">
    <location>
        <begin position="227"/>
        <end position="244"/>
    </location>
</feature>
<dbReference type="GO" id="GO:0006506">
    <property type="term" value="P:GPI anchor biosynthetic process"/>
    <property type="evidence" value="ECO:0007669"/>
    <property type="project" value="UniProtKB-UniPathway"/>
</dbReference>
<keyword evidence="10" id="KW-0732">Signal</keyword>
<evidence type="ECO:0000313" key="12">
    <source>
        <dbReference type="Proteomes" id="UP000037069"/>
    </source>
</evidence>
<reference evidence="11 12" key="1">
    <citation type="journal article" date="2015" name="Nat. Commun.">
        <title>Lucilia cuprina genome unlocks parasitic fly biology to underpin future interventions.</title>
        <authorList>
            <person name="Anstead C.A."/>
            <person name="Korhonen P.K."/>
            <person name="Young N.D."/>
            <person name="Hall R.S."/>
            <person name="Jex A.R."/>
            <person name="Murali S.C."/>
            <person name="Hughes D.S."/>
            <person name="Lee S.F."/>
            <person name="Perry T."/>
            <person name="Stroehlein A.J."/>
            <person name="Ansell B.R."/>
            <person name="Breugelmans B."/>
            <person name="Hofmann A."/>
            <person name="Qu J."/>
            <person name="Dugan S."/>
            <person name="Lee S.L."/>
            <person name="Chao H."/>
            <person name="Dinh H."/>
            <person name="Han Y."/>
            <person name="Doddapaneni H.V."/>
            <person name="Worley K.C."/>
            <person name="Muzny D.M."/>
            <person name="Ioannidis P."/>
            <person name="Waterhouse R.M."/>
            <person name="Zdobnov E.M."/>
            <person name="James P.J."/>
            <person name="Bagnall N.H."/>
            <person name="Kotze A.C."/>
            <person name="Gibbs R.A."/>
            <person name="Richards S."/>
            <person name="Batterham P."/>
            <person name="Gasser R.B."/>
        </authorList>
    </citation>
    <scope>NUCLEOTIDE SEQUENCE [LARGE SCALE GENOMIC DNA]</scope>
    <source>
        <strain evidence="11 12">LS</strain>
        <tissue evidence="11">Full body</tissue>
    </source>
</reference>
<keyword evidence="8 10" id="KW-0472">Membrane</keyword>
<keyword evidence="5 10" id="KW-0812">Transmembrane</keyword>
<protein>
    <recommendedName>
        <fullName evidence="10">Phosphatidylinositol-glycan biosynthesis class X protein</fullName>
    </recommendedName>
</protein>
<dbReference type="Pfam" id="PF08320">
    <property type="entry name" value="PIG-X"/>
    <property type="match status" value="1"/>
</dbReference>
<evidence type="ECO:0000256" key="7">
    <source>
        <dbReference type="ARBA" id="ARBA00022989"/>
    </source>
</evidence>
<keyword evidence="4 10" id="KW-0337">GPI-anchor biosynthesis</keyword>
<evidence type="ECO:0000256" key="1">
    <source>
        <dbReference type="ARBA" id="ARBA00004389"/>
    </source>
</evidence>
<dbReference type="STRING" id="7375.A0A0L0CP74"/>
<dbReference type="PANTHER" id="PTHR28650:SF1">
    <property type="entry name" value="PHOSPHATIDYLINOSITOL-GLYCAN BIOSYNTHESIS CLASS X PROTEIN"/>
    <property type="match status" value="1"/>
</dbReference>
<evidence type="ECO:0000256" key="3">
    <source>
        <dbReference type="ARBA" id="ARBA00010345"/>
    </source>
</evidence>
<dbReference type="GO" id="GO:0005789">
    <property type="term" value="C:endoplasmic reticulum membrane"/>
    <property type="evidence" value="ECO:0007669"/>
    <property type="project" value="UniProtKB-SubCell"/>
</dbReference>
<sequence length="268" mass="31170">MKWISVAFCFLLTIVSSRQHSENDVIQTPIVDVELTDAGFHRYLIYTVQFDYPLAGKECEYVLKQHLPASVYVSVDQLDDLKRLKKLDAIYPSFVDIEKPTEQSKPFEVFLKGVPKITDTITLPIHFRYHAPNDESSSVSVDIKTPTMFINCPKHEQNLLENELHIEPNTLYCLDEKVPYIKESTSHQTLAKWNEPCNWKYVKVDVKIKSPLRAEIPVGNERAFPPILYATIIVSWIVSLWTVFRTRRVPMAINEKLEEQRLLQKKHK</sequence>
<evidence type="ECO:0000256" key="8">
    <source>
        <dbReference type="ARBA" id="ARBA00023136"/>
    </source>
</evidence>
<organism evidence="11 12">
    <name type="scientific">Lucilia cuprina</name>
    <name type="common">Green bottle fly</name>
    <name type="synonym">Australian sheep blowfly</name>
    <dbReference type="NCBI Taxonomy" id="7375"/>
    <lineage>
        <taxon>Eukaryota</taxon>
        <taxon>Metazoa</taxon>
        <taxon>Ecdysozoa</taxon>
        <taxon>Arthropoda</taxon>
        <taxon>Hexapoda</taxon>
        <taxon>Insecta</taxon>
        <taxon>Pterygota</taxon>
        <taxon>Neoptera</taxon>
        <taxon>Endopterygota</taxon>
        <taxon>Diptera</taxon>
        <taxon>Brachycera</taxon>
        <taxon>Muscomorpha</taxon>
        <taxon>Oestroidea</taxon>
        <taxon>Calliphoridae</taxon>
        <taxon>Luciliinae</taxon>
        <taxon>Lucilia</taxon>
    </lineage>
</organism>
<name>A0A0L0CP74_LUCCU</name>
<keyword evidence="7 10" id="KW-1133">Transmembrane helix</keyword>
<comment type="caution">
    <text evidence="11">The sequence shown here is derived from an EMBL/GenBank/DDBJ whole genome shotgun (WGS) entry which is preliminary data.</text>
</comment>
<evidence type="ECO:0000256" key="2">
    <source>
        <dbReference type="ARBA" id="ARBA00004687"/>
    </source>
</evidence>
<dbReference type="OrthoDB" id="5546453at2759"/>
<dbReference type="InterPro" id="IPR013233">
    <property type="entry name" value="PIG-X/PBN1"/>
</dbReference>
<comment type="function">
    <text evidence="10">Stabilizing subunit of the glycosylphosphatidylinositol-mannosyltransferase I complex which catalyzes the transfer of the first mannose, via an alpha-1,4 bond from a dolichol-phosphate-mannose (Dol-P-Man) to the glucosaminyl acyl phosphatidylinositol (GlcN-(acyl)PI) intermediate to generate alpha-D-Man-(1-&gt;4)-alpha-D-GlcN-(1-&gt;6)-(1-radyl,2-acyl-sn-glycero-3-phospho)-2-acyl-inositol and participates in the sixth step of the glycosylphosphatidylinositol-anchor biosynthesis. Probably acts by stabilizing the mannosyltransferase PIGM.</text>
</comment>
<dbReference type="EMBL" id="JRES01000105">
    <property type="protein sequence ID" value="KNC34071.1"/>
    <property type="molecule type" value="Genomic_DNA"/>
</dbReference>
<dbReference type="InterPro" id="IPR040039">
    <property type="entry name" value="PIGX"/>
</dbReference>
<evidence type="ECO:0000256" key="6">
    <source>
        <dbReference type="ARBA" id="ARBA00022824"/>
    </source>
</evidence>